<accession>A0A075R7T4</accession>
<dbReference type="Proteomes" id="UP000005850">
    <property type="component" value="Chromosome"/>
</dbReference>
<organism evidence="9 10">
    <name type="scientific">Brevibacillus laterosporus LMG 15441</name>
    <dbReference type="NCBI Taxonomy" id="1042163"/>
    <lineage>
        <taxon>Bacteria</taxon>
        <taxon>Bacillati</taxon>
        <taxon>Bacillota</taxon>
        <taxon>Bacilli</taxon>
        <taxon>Bacillales</taxon>
        <taxon>Paenibacillaceae</taxon>
        <taxon>Brevibacillus</taxon>
    </lineage>
</organism>
<dbReference type="GO" id="GO:0006310">
    <property type="term" value="P:DNA recombination"/>
    <property type="evidence" value="ECO:0007669"/>
    <property type="project" value="UniProtKB-KW"/>
</dbReference>
<reference evidence="9 10" key="1">
    <citation type="journal article" date="2011" name="J. Bacteriol.">
        <title>Genome sequence of Brevibacillus laterosporus LMG 15441, a pathogen of invertebrates.</title>
        <authorList>
            <person name="Djukic M."/>
            <person name="Poehlein A."/>
            <person name="Thurmer A."/>
            <person name="Daniel R."/>
        </authorList>
    </citation>
    <scope>NUCLEOTIDE SEQUENCE [LARGE SCALE GENOMIC DNA]</scope>
    <source>
        <strain evidence="9 10">LMG 15441</strain>
    </source>
</reference>
<evidence type="ECO:0000313" key="9">
    <source>
        <dbReference type="EMBL" id="AIG27476.1"/>
    </source>
</evidence>
<feature type="region of interest" description="Disordered" evidence="6">
    <location>
        <begin position="1"/>
        <end position="34"/>
    </location>
</feature>
<dbReference type="InterPro" id="IPR010998">
    <property type="entry name" value="Integrase_recombinase_N"/>
</dbReference>
<feature type="compositionally biased region" description="Basic residues" evidence="6">
    <location>
        <begin position="1"/>
        <end position="10"/>
    </location>
</feature>
<dbReference type="GO" id="GO:0015074">
    <property type="term" value="P:DNA integration"/>
    <property type="evidence" value="ECO:0007669"/>
    <property type="project" value="UniProtKB-KW"/>
</dbReference>
<evidence type="ECO:0000256" key="6">
    <source>
        <dbReference type="SAM" id="MobiDB-lite"/>
    </source>
</evidence>
<evidence type="ECO:0000256" key="2">
    <source>
        <dbReference type="ARBA" id="ARBA00022908"/>
    </source>
</evidence>
<keyword evidence="2" id="KW-0229">DNA integration</keyword>
<dbReference type="AlphaFoldDB" id="A0A075R7T4"/>
<feature type="domain" description="Tyr recombinase" evidence="7">
    <location>
        <begin position="167"/>
        <end position="367"/>
    </location>
</feature>
<gene>
    <name evidence="9" type="ORF">BRLA_c031640</name>
</gene>
<feature type="domain" description="Core-binding (CB)" evidence="8">
    <location>
        <begin position="63"/>
        <end position="146"/>
    </location>
</feature>
<dbReference type="STRING" id="1042163.BRLA_c031640"/>
<evidence type="ECO:0000259" key="7">
    <source>
        <dbReference type="PROSITE" id="PS51898"/>
    </source>
</evidence>
<proteinExistence type="inferred from homology"/>
<evidence type="ECO:0000256" key="1">
    <source>
        <dbReference type="ARBA" id="ARBA00008857"/>
    </source>
</evidence>
<dbReference type="RefSeq" id="WP_003337072.1">
    <property type="nucleotide sequence ID" value="NZ_CP007806.1"/>
</dbReference>
<dbReference type="EMBL" id="CP007806">
    <property type="protein sequence ID" value="AIG27476.1"/>
    <property type="molecule type" value="Genomic_DNA"/>
</dbReference>
<dbReference type="KEGG" id="blr:BRLA_c031640"/>
<dbReference type="Pfam" id="PF00589">
    <property type="entry name" value="Phage_integrase"/>
    <property type="match status" value="1"/>
</dbReference>
<keyword evidence="4" id="KW-0233">DNA recombination</keyword>
<dbReference type="InterPro" id="IPR013762">
    <property type="entry name" value="Integrase-like_cat_sf"/>
</dbReference>
<keyword evidence="3 5" id="KW-0238">DNA-binding</keyword>
<dbReference type="Gene3D" id="1.10.443.10">
    <property type="entry name" value="Intergrase catalytic core"/>
    <property type="match status" value="1"/>
</dbReference>
<comment type="similarity">
    <text evidence="1">Belongs to the 'phage' integrase family.</text>
</comment>
<dbReference type="InterPro" id="IPR044068">
    <property type="entry name" value="CB"/>
</dbReference>
<evidence type="ECO:0000259" key="8">
    <source>
        <dbReference type="PROSITE" id="PS51900"/>
    </source>
</evidence>
<evidence type="ECO:0000256" key="5">
    <source>
        <dbReference type="PROSITE-ProRule" id="PRU01248"/>
    </source>
</evidence>
<dbReference type="InterPro" id="IPR028259">
    <property type="entry name" value="AP2-like_int_N"/>
</dbReference>
<dbReference type="Pfam" id="PF14657">
    <property type="entry name" value="Arm-DNA-bind_4"/>
    <property type="match status" value="1"/>
</dbReference>
<evidence type="ECO:0000313" key="10">
    <source>
        <dbReference type="Proteomes" id="UP000005850"/>
    </source>
</evidence>
<dbReference type="InterPro" id="IPR011010">
    <property type="entry name" value="DNA_brk_join_enz"/>
</dbReference>
<dbReference type="HOGENOM" id="CLU_027562_17_1_9"/>
<dbReference type="CDD" id="cd01189">
    <property type="entry name" value="INT_ICEBs1_C_like"/>
    <property type="match status" value="1"/>
</dbReference>
<sequence>MKGHFSKRGSRWSFSVDIGPDPTTGKRKQKTVSGFKTKKEAEKACAELITQIENGSYVNESKITFGEFILDWLDTVAKPTLRATTLAGYTSAIKSRLIPTFGMYKLLDIKPVQVMRYYSKLLSENVSEEYVNYLHSILTNSFNTAVKWGVIKNNILSQVDAPSRKRKQMKVWTLEEANLFLKAVKKDKPHYYMLYLLAIYTGMRRGEILALKWKDCLLDQGKISVNKSLTYIPGQGIISQETKTGRSNRVISIPQSIINELINHKNLQQEDKKLFGEGYQDNDYIIAKKDGTPLNPQYVHNHFKRFIQSLEIPDIRFHDLRHTHASIMLKIGEHPKIVSERLGHSSIQMTLNVYSHVTFDMQQESAARFDQAMSNARKL</sequence>
<evidence type="ECO:0000256" key="3">
    <source>
        <dbReference type="ARBA" id="ARBA00023125"/>
    </source>
</evidence>
<dbReference type="SUPFAM" id="SSF56349">
    <property type="entry name" value="DNA breaking-rejoining enzymes"/>
    <property type="match status" value="1"/>
</dbReference>
<dbReference type="eggNOG" id="COG0582">
    <property type="taxonomic scope" value="Bacteria"/>
</dbReference>
<evidence type="ECO:0000256" key="4">
    <source>
        <dbReference type="ARBA" id="ARBA00023172"/>
    </source>
</evidence>
<dbReference type="Gene3D" id="1.10.150.130">
    <property type="match status" value="1"/>
</dbReference>
<dbReference type="InterPro" id="IPR002104">
    <property type="entry name" value="Integrase_catalytic"/>
</dbReference>
<dbReference type="InterPro" id="IPR050090">
    <property type="entry name" value="Tyrosine_recombinase_XerCD"/>
</dbReference>
<dbReference type="InterPro" id="IPR004107">
    <property type="entry name" value="Integrase_SAM-like_N"/>
</dbReference>
<dbReference type="PANTHER" id="PTHR30349">
    <property type="entry name" value="PHAGE INTEGRASE-RELATED"/>
    <property type="match status" value="1"/>
</dbReference>
<dbReference type="Pfam" id="PF14659">
    <property type="entry name" value="Phage_int_SAM_3"/>
    <property type="match status" value="1"/>
</dbReference>
<dbReference type="PROSITE" id="PS51898">
    <property type="entry name" value="TYR_RECOMBINASE"/>
    <property type="match status" value="1"/>
</dbReference>
<dbReference type="PANTHER" id="PTHR30349:SF64">
    <property type="entry name" value="PROPHAGE INTEGRASE INTD-RELATED"/>
    <property type="match status" value="1"/>
</dbReference>
<dbReference type="PROSITE" id="PS51900">
    <property type="entry name" value="CB"/>
    <property type="match status" value="1"/>
</dbReference>
<name>A0A075R7T4_BRELA</name>
<protein>
    <submittedName>
        <fullName evidence="9">Putative prophage phiRv2 integrase</fullName>
    </submittedName>
</protein>
<dbReference type="GO" id="GO:0003677">
    <property type="term" value="F:DNA binding"/>
    <property type="evidence" value="ECO:0007669"/>
    <property type="project" value="UniProtKB-UniRule"/>
</dbReference>
<keyword evidence="10" id="KW-1185">Reference proteome</keyword>